<comment type="domain">
    <text evidence="7">The pseudokinase domain, the coiled-coil (CC), and C-terminal knob domain (CK) form a structural unit (PKC) that forms an extensive high-affinity interaction surface for PAN2.</text>
</comment>
<feature type="compositionally biased region" description="Polar residues" evidence="9">
    <location>
        <begin position="75"/>
        <end position="98"/>
    </location>
</feature>
<dbReference type="GO" id="GO:0031251">
    <property type="term" value="C:PAN complex"/>
    <property type="evidence" value="ECO:0007669"/>
    <property type="project" value="UniProtKB-UniRule"/>
</dbReference>
<evidence type="ECO:0000259" key="10">
    <source>
        <dbReference type="PROSITE" id="PS50103"/>
    </source>
</evidence>
<keyword evidence="8" id="KW-0863">Zinc-finger</keyword>
<dbReference type="Gene3D" id="1.10.510.10">
    <property type="entry name" value="Transferase(Phosphotransferase) domain 1"/>
    <property type="match status" value="1"/>
</dbReference>
<keyword evidence="5 7" id="KW-0067">ATP-binding</keyword>
<comment type="caution">
    <text evidence="11">The sequence shown here is derived from an EMBL/GenBank/DDBJ whole genome shotgun (WGS) entry which is preliminary data.</text>
</comment>
<dbReference type="InterPro" id="IPR030844">
    <property type="entry name" value="PAN3"/>
</dbReference>
<evidence type="ECO:0000256" key="9">
    <source>
        <dbReference type="SAM" id="MobiDB-lite"/>
    </source>
</evidence>
<gene>
    <name evidence="7" type="primary">PAN3</name>
    <name evidence="11" type="ORF">QBC42DRAFT_183537</name>
</gene>
<evidence type="ECO:0000313" key="12">
    <source>
        <dbReference type="Proteomes" id="UP001321749"/>
    </source>
</evidence>
<sequence length="662" mass="73735">MAATRYSNNDMRRQIGSPRSKGRDNGDIPCRNITIYGHCKYREAGCSFKHDQHKVSSPQPDFSSRKGFNVESPAFTPSSAQPQSLGKKTTTSLPSQAANAAPFTPRGTKVVAASSMPQVAEPSALTAMSQDFTPSSYDTRAASNSTNSATHDSAATAGGPLYADPFVNRLGPGVPAGSAYIPYDQNAMYPPQPPGSLPAGVAQLPNYHLYQPYDAYKGTLQPHQKATYDFFIPQRYREECQKKMFATQQTLPNNTLPPIGEWQALMPLDTNHKKNISSFGFPSWLYKAYSTRYGRYFALRRIEGFGLSSEAPLQRMSEWRKIRNVNIVTIYEAFTTRNFNDSSLIFVYDFHPLSKTLQDYHFSATPGGRYKNNQVSENVLWSYICQIASALRAIHSQKLAARCVELSKIIIDTANNINTGSNNNHRIRLAACGIVDVTRYGIDLRPMEQLQQEDLVKFGGVIFSLATGGTVATPSDPKKARELLHPKLSDRLKDAVVWLLSAQCPESEAPMTIDRFLSMIAVQYAIYCDQLGQETEDKTQILNMELENGRIARLMMKLATINERGDLGAARDWSETGERYHLKLFRDYVFHRVDADGKPDLGIGHMISCMTKLDAGTDEQIQLISRDGETVFIISYRELRQMLNRAFNELATLSSKGAPGSN</sequence>
<dbReference type="Pfam" id="PF25586">
    <property type="entry name" value="zf-CCCH_PAN3"/>
    <property type="match status" value="1"/>
</dbReference>
<comment type="subunit">
    <text evidence="7">Homodimer. Forms a heterotrimer with a catalytic subunit PAN2 to form the poly(A)-nuclease (PAN) deadenylation complex. Interacts (via PAM-2 motif) with poly(A)-binding protein PAB1 (via PABC domain), conferring substrate specificity of the enzyme complex.</text>
</comment>
<dbReference type="Pfam" id="PF18101">
    <property type="entry name" value="Pan3_CK"/>
    <property type="match status" value="1"/>
</dbReference>
<evidence type="ECO:0000256" key="6">
    <source>
        <dbReference type="ARBA" id="ARBA00023054"/>
    </source>
</evidence>
<keyword evidence="6 7" id="KW-0175">Coiled coil</keyword>
<dbReference type="InterPro" id="IPR000571">
    <property type="entry name" value="Znf_CCCH"/>
</dbReference>
<keyword evidence="8" id="KW-0479">Metal-binding</keyword>
<evidence type="ECO:0000256" key="1">
    <source>
        <dbReference type="ARBA" id="ARBA00004496"/>
    </source>
</evidence>
<feature type="coiled-coil region" evidence="7">
    <location>
        <begin position="522"/>
        <end position="560"/>
    </location>
</feature>
<dbReference type="Gene3D" id="1.20.5.5160">
    <property type="match status" value="1"/>
</dbReference>
<dbReference type="GO" id="GO:0006397">
    <property type="term" value="P:mRNA processing"/>
    <property type="evidence" value="ECO:0007669"/>
    <property type="project" value="UniProtKB-KW"/>
</dbReference>
<dbReference type="Proteomes" id="UP001321749">
    <property type="component" value="Unassembled WGS sequence"/>
</dbReference>
<dbReference type="HAMAP" id="MF_03181">
    <property type="entry name" value="PAN3"/>
    <property type="match status" value="1"/>
</dbReference>
<feature type="region of interest" description="Disordered" evidence="9">
    <location>
        <begin position="51"/>
        <end position="105"/>
    </location>
</feature>
<evidence type="ECO:0000256" key="7">
    <source>
        <dbReference type="HAMAP-Rule" id="MF_03181"/>
    </source>
</evidence>
<dbReference type="GO" id="GO:0000289">
    <property type="term" value="P:nuclear-transcribed mRNA poly(A) tail shortening"/>
    <property type="evidence" value="ECO:0007669"/>
    <property type="project" value="UniProtKB-UniRule"/>
</dbReference>
<comment type="domain">
    <text evidence="7">Contains a pseudokinase domain. The protein kinase domain is predicted to be catalytically inactive because some of the residues important for catalytic activity are substituted and it lacks the equivalent of the binding site for a peptide substrate. However, it has retained an ATP-binding site and ATP-binding is required for mRNA degradation, stimulating the activity of the PAN2 nuclease in vitro. The nucleotide-binding site is juxtaposed to the RNase active site of PAN2 in the complex and may actually bind nucleosides of a poly(A) RNA rather than ATP, feeding the poly(A)-tail to the active site of the deadenylase and thus increasing the efficiency with which this distributive enzyme degrades oligo(A) RNAs.</text>
</comment>
<evidence type="ECO:0000256" key="2">
    <source>
        <dbReference type="ARBA" id="ARBA00022490"/>
    </source>
</evidence>
<proteinExistence type="inferred from homology"/>
<evidence type="ECO:0000256" key="5">
    <source>
        <dbReference type="ARBA" id="ARBA00022840"/>
    </source>
</evidence>
<dbReference type="AlphaFoldDB" id="A0AAV9HGY8"/>
<dbReference type="PANTHER" id="PTHR12272">
    <property type="entry name" value="DEADENYLATION COMPLEX SUBUNIT PAN3"/>
    <property type="match status" value="1"/>
</dbReference>
<dbReference type="Gene3D" id="6.10.250.3160">
    <property type="match status" value="1"/>
</dbReference>
<evidence type="ECO:0000313" key="11">
    <source>
        <dbReference type="EMBL" id="KAK4459375.1"/>
    </source>
</evidence>
<reference evidence="11" key="1">
    <citation type="journal article" date="2023" name="Mol. Phylogenet. Evol.">
        <title>Genome-scale phylogeny and comparative genomics of the fungal order Sordariales.</title>
        <authorList>
            <person name="Hensen N."/>
            <person name="Bonometti L."/>
            <person name="Westerberg I."/>
            <person name="Brannstrom I.O."/>
            <person name="Guillou S."/>
            <person name="Cros-Aarteil S."/>
            <person name="Calhoun S."/>
            <person name="Haridas S."/>
            <person name="Kuo A."/>
            <person name="Mondo S."/>
            <person name="Pangilinan J."/>
            <person name="Riley R."/>
            <person name="LaButti K."/>
            <person name="Andreopoulos B."/>
            <person name="Lipzen A."/>
            <person name="Chen C."/>
            <person name="Yan M."/>
            <person name="Daum C."/>
            <person name="Ng V."/>
            <person name="Clum A."/>
            <person name="Steindorff A."/>
            <person name="Ohm R.A."/>
            <person name="Martin F."/>
            <person name="Silar P."/>
            <person name="Natvig D.O."/>
            <person name="Lalanne C."/>
            <person name="Gautier V."/>
            <person name="Ament-Velasquez S.L."/>
            <person name="Kruys A."/>
            <person name="Hutchinson M.I."/>
            <person name="Powell A.J."/>
            <person name="Barry K."/>
            <person name="Miller A.N."/>
            <person name="Grigoriev I.V."/>
            <person name="Debuchy R."/>
            <person name="Gladieux P."/>
            <person name="Hiltunen Thoren M."/>
            <person name="Johannesson H."/>
        </authorList>
    </citation>
    <scope>NUCLEOTIDE SEQUENCE</scope>
    <source>
        <strain evidence="11">PSN324</strain>
    </source>
</reference>
<feature type="domain" description="C3H1-type" evidence="10">
    <location>
        <begin position="24"/>
        <end position="53"/>
    </location>
</feature>
<evidence type="ECO:0000256" key="4">
    <source>
        <dbReference type="ARBA" id="ARBA00022741"/>
    </source>
</evidence>
<protein>
    <recommendedName>
        <fullName evidence="7">PAN2-PAN3 deadenylation complex subunit PAN3</fullName>
    </recommendedName>
    <alternativeName>
        <fullName evidence="7">PAB1P-dependent poly(A)-specific ribonuclease</fullName>
    </alternativeName>
    <alternativeName>
        <fullName evidence="7">Poly(A)-nuclease deadenylation complex subunit 3</fullName>
        <shortName evidence="7">PAN deadenylation complex subunit 3</shortName>
    </alternativeName>
</protein>
<dbReference type="PANTHER" id="PTHR12272:SF11">
    <property type="entry name" value="PAN2-PAN3 DEADENYLATION COMPLEX SUBUNIT PAN3"/>
    <property type="match status" value="1"/>
</dbReference>
<feature type="binding site" evidence="7">
    <location>
        <position position="300"/>
    </location>
    <ligand>
        <name>ATP</name>
        <dbReference type="ChEBI" id="CHEBI:30616"/>
    </ligand>
</feature>
<reference evidence="11" key="2">
    <citation type="submission" date="2023-06" db="EMBL/GenBank/DDBJ databases">
        <authorList>
            <consortium name="Lawrence Berkeley National Laboratory"/>
            <person name="Mondo S.J."/>
            <person name="Hensen N."/>
            <person name="Bonometti L."/>
            <person name="Westerberg I."/>
            <person name="Brannstrom I.O."/>
            <person name="Guillou S."/>
            <person name="Cros-Aarteil S."/>
            <person name="Calhoun S."/>
            <person name="Haridas S."/>
            <person name="Kuo A."/>
            <person name="Pangilinan J."/>
            <person name="Riley R."/>
            <person name="Labutti K."/>
            <person name="Andreopoulos B."/>
            <person name="Lipzen A."/>
            <person name="Chen C."/>
            <person name="Yanf M."/>
            <person name="Daum C."/>
            <person name="Ng V."/>
            <person name="Clum A."/>
            <person name="Steindorff A."/>
            <person name="Ohm R."/>
            <person name="Martin F."/>
            <person name="Silar P."/>
            <person name="Natvig D."/>
            <person name="Lalanne C."/>
            <person name="Gautier V."/>
            <person name="Ament-Velasquez S.L."/>
            <person name="Kruys A."/>
            <person name="Hutchinson M.I."/>
            <person name="Powell A.J."/>
            <person name="Barry K."/>
            <person name="Miller A.N."/>
            <person name="Grigoriev I.V."/>
            <person name="Debuchy R."/>
            <person name="Gladieux P."/>
            <person name="Thoren M.H."/>
            <person name="Johannesson H."/>
        </authorList>
    </citation>
    <scope>NUCLEOTIDE SEQUENCE</scope>
    <source>
        <strain evidence="11">PSN324</strain>
    </source>
</reference>
<dbReference type="Gene3D" id="1.10.287.3700">
    <property type="match status" value="1"/>
</dbReference>
<keyword evidence="8" id="KW-0862">Zinc</keyword>
<comment type="function">
    <text evidence="7">Regulatory subunit of the poly(A)-nuclease (PAN) deadenylation complex, one of two cytoplasmic mRNA deadenylases involved in mRNA turnover. PAN specifically shortens poly(A) tails of RNA and the activity is stimulated by poly(A)-binding protein PAB1. PAN deadenylation is followed by rapid degradation of the shortened mRNA tails by the CCR4-NOT complex. Deadenylated mRNAs are then degraded by two alternative mechanisms, namely exosome-mediated 3'-5' exonucleolytic degradation, or deadenlyation-dependent mRNA decaping and subsequent 5'-3' exonucleolytic degradation by XRN1. May also be involved in post-transcriptional maturation of mRNA poly(A) tails. PAN3 acts as a positive regulator for PAN activity, recruiting the catalytic subunit PAN2 to mRNA via its interaction with RNA and with PAB1.</text>
</comment>
<evidence type="ECO:0000256" key="8">
    <source>
        <dbReference type="PROSITE-ProRule" id="PRU00723"/>
    </source>
</evidence>
<dbReference type="GO" id="GO:0008143">
    <property type="term" value="F:poly(A) binding"/>
    <property type="evidence" value="ECO:0007669"/>
    <property type="project" value="TreeGrafter"/>
</dbReference>
<dbReference type="GO" id="GO:0005524">
    <property type="term" value="F:ATP binding"/>
    <property type="evidence" value="ECO:0007669"/>
    <property type="project" value="UniProtKB-UniRule"/>
</dbReference>
<feature type="region of interest" description="Knob domain" evidence="7">
    <location>
        <begin position="561"/>
        <end position="662"/>
    </location>
</feature>
<dbReference type="EMBL" id="MU865038">
    <property type="protein sequence ID" value="KAK4459375.1"/>
    <property type="molecule type" value="Genomic_DNA"/>
</dbReference>
<comment type="caution">
    <text evidence="7">Lacks conserved residue(s) required for the propagation of feature annotation.</text>
</comment>
<feature type="binding site" evidence="7">
    <location>
        <begin position="349"/>
        <end position="356"/>
    </location>
    <ligand>
        <name>ATP</name>
        <dbReference type="ChEBI" id="CHEBI:30616"/>
    </ligand>
</feature>
<name>A0AAV9HGY8_9PEZI</name>
<dbReference type="GO" id="GO:0000932">
    <property type="term" value="C:P-body"/>
    <property type="evidence" value="ECO:0007669"/>
    <property type="project" value="TreeGrafter"/>
</dbReference>
<comment type="subcellular location">
    <subcellularLocation>
        <location evidence="1 7">Cytoplasm</location>
    </subcellularLocation>
</comment>
<feature type="binding site" evidence="7">
    <location>
        <begin position="407"/>
        <end position="408"/>
    </location>
    <ligand>
        <name>ATP</name>
        <dbReference type="ChEBI" id="CHEBI:30616"/>
    </ligand>
</feature>
<dbReference type="PROSITE" id="PS50103">
    <property type="entry name" value="ZF_C3H1"/>
    <property type="match status" value="1"/>
</dbReference>
<organism evidence="11 12">
    <name type="scientific">Cladorrhinum samala</name>
    <dbReference type="NCBI Taxonomy" id="585594"/>
    <lineage>
        <taxon>Eukaryota</taxon>
        <taxon>Fungi</taxon>
        <taxon>Dikarya</taxon>
        <taxon>Ascomycota</taxon>
        <taxon>Pezizomycotina</taxon>
        <taxon>Sordariomycetes</taxon>
        <taxon>Sordariomycetidae</taxon>
        <taxon>Sordariales</taxon>
        <taxon>Podosporaceae</taxon>
        <taxon>Cladorrhinum</taxon>
    </lineage>
</organism>
<comment type="similarity">
    <text evidence="7">Belongs to the protein kinase superfamily. PAN3 family.</text>
</comment>
<dbReference type="InterPro" id="IPR011009">
    <property type="entry name" value="Kinase-like_dom_sf"/>
</dbReference>
<accession>A0AAV9HGY8</accession>
<feature type="region of interest" description="Disordered" evidence="9">
    <location>
        <begin position="1"/>
        <end position="29"/>
    </location>
</feature>
<comment type="domain">
    <text evidence="7">The N-terminal zinc finger binds to poly(A) RNA.</text>
</comment>
<evidence type="ECO:0000256" key="3">
    <source>
        <dbReference type="ARBA" id="ARBA00022664"/>
    </source>
</evidence>
<keyword evidence="4 7" id="KW-0547">Nucleotide-binding</keyword>
<keyword evidence="2 7" id="KW-0963">Cytoplasm</keyword>
<dbReference type="InterPro" id="IPR041332">
    <property type="entry name" value="Pan3_CK"/>
</dbReference>
<keyword evidence="3 7" id="KW-0507">mRNA processing</keyword>
<keyword evidence="12" id="KW-1185">Reference proteome</keyword>
<dbReference type="GO" id="GO:0008270">
    <property type="term" value="F:zinc ion binding"/>
    <property type="evidence" value="ECO:0007669"/>
    <property type="project" value="UniProtKB-KW"/>
</dbReference>
<feature type="zinc finger region" description="C3H1-type" evidence="8">
    <location>
        <begin position="24"/>
        <end position="53"/>
    </location>
</feature>
<dbReference type="SUPFAM" id="SSF56112">
    <property type="entry name" value="Protein kinase-like (PK-like)"/>
    <property type="match status" value="1"/>
</dbReference>